<dbReference type="PROSITE" id="PS00028">
    <property type="entry name" value="ZINC_FINGER_C2H2_1"/>
    <property type="match status" value="4"/>
</dbReference>
<evidence type="ECO:0000256" key="1">
    <source>
        <dbReference type="ARBA" id="ARBA00022723"/>
    </source>
</evidence>
<reference evidence="8" key="2">
    <citation type="journal article" date="2017" name="J. Anim. Genet.">
        <title>Multiple reference genome sequences of hot pepper reveal the massive evolution of plant disease resistance genes by retroduplication.</title>
        <authorList>
            <person name="Kim S."/>
            <person name="Park J."/>
            <person name="Yeom S.-I."/>
            <person name="Kim Y.-M."/>
            <person name="Seo E."/>
            <person name="Kim K.-T."/>
            <person name="Kim M.-S."/>
            <person name="Lee J.M."/>
            <person name="Cheong K."/>
            <person name="Shin H.-S."/>
            <person name="Kim S.-B."/>
            <person name="Han K."/>
            <person name="Lee J."/>
            <person name="Park M."/>
            <person name="Lee H.-A."/>
            <person name="Lee H.-Y."/>
            <person name="Lee Y."/>
            <person name="Oh S."/>
            <person name="Lee J.H."/>
            <person name="Choi E."/>
            <person name="Choi E."/>
            <person name="Lee S.E."/>
            <person name="Jeon J."/>
            <person name="Kim H."/>
            <person name="Choi G."/>
            <person name="Song H."/>
            <person name="Lee J."/>
            <person name="Lee S.-C."/>
            <person name="Kwon J.-K."/>
            <person name="Lee H.-Y."/>
            <person name="Koo N."/>
            <person name="Hong Y."/>
            <person name="Kim R.W."/>
            <person name="Kang W.-H."/>
            <person name="Huh J.H."/>
            <person name="Kang B.-C."/>
            <person name="Yang T.-J."/>
            <person name="Lee Y.-H."/>
            <person name="Bennetzen J.L."/>
            <person name="Choi D."/>
        </authorList>
    </citation>
    <scope>NUCLEOTIDE SEQUENCE [LARGE SCALE GENOMIC DNA]</scope>
    <source>
        <strain evidence="8">cv. PBC81</strain>
    </source>
</reference>
<dbReference type="OrthoDB" id="6077919at2759"/>
<feature type="domain" description="C2H2-type" evidence="6">
    <location>
        <begin position="118"/>
        <end position="145"/>
    </location>
</feature>
<dbReference type="SMART" id="SM00355">
    <property type="entry name" value="ZnF_C2H2"/>
    <property type="match status" value="4"/>
</dbReference>
<evidence type="ECO:0000256" key="3">
    <source>
        <dbReference type="ARBA" id="ARBA00022833"/>
    </source>
</evidence>
<dbReference type="InterPro" id="IPR013087">
    <property type="entry name" value="Znf_C2H2_type"/>
</dbReference>
<dbReference type="SUPFAM" id="SSF57667">
    <property type="entry name" value="beta-beta-alpha zinc fingers"/>
    <property type="match status" value="1"/>
</dbReference>
<feature type="region of interest" description="Disordered" evidence="5">
    <location>
        <begin position="38"/>
        <end position="97"/>
    </location>
</feature>
<dbReference type="EMBL" id="MLFT02000002">
    <property type="protein sequence ID" value="PHT57454.1"/>
    <property type="molecule type" value="Genomic_DNA"/>
</dbReference>
<dbReference type="PANTHER" id="PTHR46869">
    <property type="entry name" value="C2H2-LIKE ZINC FINGER PROTEIN"/>
    <property type="match status" value="1"/>
</dbReference>
<comment type="caution">
    <text evidence="7">The sequence shown here is derived from an EMBL/GenBank/DDBJ whole genome shotgun (WGS) entry which is preliminary data.</text>
</comment>
<evidence type="ECO:0000259" key="6">
    <source>
        <dbReference type="PROSITE" id="PS50157"/>
    </source>
</evidence>
<evidence type="ECO:0000256" key="4">
    <source>
        <dbReference type="PROSITE-ProRule" id="PRU00042"/>
    </source>
</evidence>
<feature type="compositionally biased region" description="Basic and acidic residues" evidence="5">
    <location>
        <begin position="40"/>
        <end position="49"/>
    </location>
</feature>
<accession>A0A2G2XIY1</accession>
<keyword evidence="1" id="KW-0479">Metal-binding</keyword>
<evidence type="ECO:0000256" key="2">
    <source>
        <dbReference type="ARBA" id="ARBA00022771"/>
    </source>
</evidence>
<dbReference type="Pfam" id="PF13912">
    <property type="entry name" value="zf-C2H2_6"/>
    <property type="match status" value="4"/>
</dbReference>
<keyword evidence="3" id="KW-0862">Zinc</keyword>
<feature type="domain" description="C2H2-type" evidence="6">
    <location>
        <begin position="378"/>
        <end position="400"/>
    </location>
</feature>
<keyword evidence="2 4" id="KW-0863">Zinc-finger</keyword>
<evidence type="ECO:0000256" key="5">
    <source>
        <dbReference type="SAM" id="MobiDB-lite"/>
    </source>
</evidence>
<reference evidence="7 8" key="1">
    <citation type="journal article" date="2017" name="Genome Biol.">
        <title>New reference genome sequences of hot pepper reveal the massive evolution of plant disease-resistance genes by retroduplication.</title>
        <authorList>
            <person name="Kim S."/>
            <person name="Park J."/>
            <person name="Yeom S.I."/>
            <person name="Kim Y.M."/>
            <person name="Seo E."/>
            <person name="Kim K.T."/>
            <person name="Kim M.S."/>
            <person name="Lee J.M."/>
            <person name="Cheong K."/>
            <person name="Shin H.S."/>
            <person name="Kim S.B."/>
            <person name="Han K."/>
            <person name="Lee J."/>
            <person name="Park M."/>
            <person name="Lee H.A."/>
            <person name="Lee H.Y."/>
            <person name="Lee Y."/>
            <person name="Oh S."/>
            <person name="Lee J.H."/>
            <person name="Choi E."/>
            <person name="Choi E."/>
            <person name="Lee S.E."/>
            <person name="Jeon J."/>
            <person name="Kim H."/>
            <person name="Choi G."/>
            <person name="Song H."/>
            <person name="Lee J."/>
            <person name="Lee S.C."/>
            <person name="Kwon J.K."/>
            <person name="Lee H.Y."/>
            <person name="Koo N."/>
            <person name="Hong Y."/>
            <person name="Kim R.W."/>
            <person name="Kang W.H."/>
            <person name="Huh J.H."/>
            <person name="Kang B.C."/>
            <person name="Yang T.J."/>
            <person name="Lee Y.H."/>
            <person name="Bennetzen J.L."/>
            <person name="Choi D."/>
        </authorList>
    </citation>
    <scope>NUCLEOTIDE SEQUENCE [LARGE SCALE GENOMIC DNA]</scope>
    <source>
        <strain evidence="8">cv. PBC81</strain>
    </source>
</reference>
<sequence>MDETQEQKYICKFCNKCCDSGKSLGGHMRGHLALISAAKKQKDNSKVGSEEEEEEEAANIHEDLSISEQSESSTSQEKENNVSIGDDGDDSIGYGLRENPRRSWRVSDFKNCSLEMKNLCKECGKEFFSMKALAGHLRTHSKKGIERCHICEKCGKGFASMRALFGHMKVHSKRSRVDDQDSELSKQSLSDFDNICPIRKKRSKIKYKIDVNSSFSGVKESSSAISEVDEVEEAARCLLMLSVGVRDWDEYISVLENSKNENVILESESSFHCAKRISAGDAFTVKHLSHAVFSDSGCVYDYEKNYKIAEFSDELMLVNTEITKVCYSTDMQFENDPSSSVVMEDFPSLNSCPLKNAGVDFHPETNLLVSEPVKSKKHKCPVCFKVFPSGQSLGGHKRAHYTGFTESKTKEPMVKKLDDLADNHKAFDLNTPVNAVDVGENDVELKLCIVTSLLRRIAALESSLRRTSSPPRTRQTLRDAAARTIQTHFRAFLARRSRILRLLKQLASIKTTLYVLKSLVSGKTHFDARAVKHKALDLLVRLDSIEGDDPLIRDGKRSISNELARFVKAINGVTIISSRVVKNVGGGYKARVFSGDRKIEFDTNRSEAIDKFVASVNESEDEEEEEEDQQNTGLSDTEKSGILLTRCGGLAGSHGGVKPKRKKSVTFAENGGAYRVFHSSPEPASVGNVHEQESFDDEIELIKNLNKRVEKLGMASKDCQVAEQEDSESSGSSDNERDPNQISRKDGYYERNVRDENDNEIENESFLFSAPLPVKMEGRAADHINRKKGVKIVGN</sequence>
<evidence type="ECO:0000313" key="7">
    <source>
        <dbReference type="EMBL" id="PHT57454.1"/>
    </source>
</evidence>
<keyword evidence="8" id="KW-1185">Reference proteome</keyword>
<dbReference type="PROSITE" id="PS50157">
    <property type="entry name" value="ZINC_FINGER_C2H2_2"/>
    <property type="match status" value="3"/>
</dbReference>
<feature type="compositionally biased region" description="Low complexity" evidence="5">
    <location>
        <begin position="66"/>
        <end position="75"/>
    </location>
</feature>
<feature type="compositionally biased region" description="Basic and acidic residues" evidence="5">
    <location>
        <begin position="734"/>
        <end position="756"/>
    </location>
</feature>
<dbReference type="FunFam" id="3.30.160.60:FF:000446">
    <property type="entry name" value="Zinc finger protein"/>
    <property type="match status" value="1"/>
</dbReference>
<dbReference type="GO" id="GO:0008270">
    <property type="term" value="F:zinc ion binding"/>
    <property type="evidence" value="ECO:0007669"/>
    <property type="project" value="UniProtKB-KW"/>
</dbReference>
<dbReference type="STRING" id="33114.A0A2G2XIY1"/>
<proteinExistence type="predicted"/>
<dbReference type="PANTHER" id="PTHR46869:SF7">
    <property type="entry name" value="ZINC FINGER PROTEIN ZAT9-LIKE"/>
    <property type="match status" value="1"/>
</dbReference>
<feature type="region of interest" description="Disordered" evidence="5">
    <location>
        <begin position="615"/>
        <end position="638"/>
    </location>
</feature>
<gene>
    <name evidence="7" type="ORF">CQW23_05940</name>
</gene>
<dbReference type="Proteomes" id="UP000224567">
    <property type="component" value="Unassembled WGS sequence"/>
</dbReference>
<feature type="domain" description="C2H2-type" evidence="6">
    <location>
        <begin position="149"/>
        <end position="176"/>
    </location>
</feature>
<dbReference type="InterPro" id="IPR036236">
    <property type="entry name" value="Znf_C2H2_sf"/>
</dbReference>
<feature type="region of interest" description="Disordered" evidence="5">
    <location>
        <begin position="717"/>
        <end position="763"/>
    </location>
</feature>
<feature type="compositionally biased region" description="Acidic residues" evidence="5">
    <location>
        <begin position="618"/>
        <end position="629"/>
    </location>
</feature>
<protein>
    <recommendedName>
        <fullName evidence="6">C2H2-type domain-containing protein</fullName>
    </recommendedName>
</protein>
<dbReference type="PROSITE" id="PS50096">
    <property type="entry name" value="IQ"/>
    <property type="match status" value="1"/>
</dbReference>
<dbReference type="AlphaFoldDB" id="A0A2G2XIY1"/>
<organism evidence="7 8">
    <name type="scientific">Capsicum baccatum</name>
    <name type="common">Peruvian pepper</name>
    <dbReference type="NCBI Taxonomy" id="33114"/>
    <lineage>
        <taxon>Eukaryota</taxon>
        <taxon>Viridiplantae</taxon>
        <taxon>Streptophyta</taxon>
        <taxon>Embryophyta</taxon>
        <taxon>Tracheophyta</taxon>
        <taxon>Spermatophyta</taxon>
        <taxon>Magnoliopsida</taxon>
        <taxon>eudicotyledons</taxon>
        <taxon>Gunneridae</taxon>
        <taxon>Pentapetalae</taxon>
        <taxon>asterids</taxon>
        <taxon>lamiids</taxon>
        <taxon>Solanales</taxon>
        <taxon>Solanaceae</taxon>
        <taxon>Solanoideae</taxon>
        <taxon>Capsiceae</taxon>
        <taxon>Capsicum</taxon>
    </lineage>
</organism>
<evidence type="ECO:0000313" key="8">
    <source>
        <dbReference type="Proteomes" id="UP000224567"/>
    </source>
</evidence>
<name>A0A2G2XIY1_CAPBA</name>
<dbReference type="Gene3D" id="3.30.160.60">
    <property type="entry name" value="Classic Zinc Finger"/>
    <property type="match status" value="1"/>
</dbReference>